<dbReference type="Proteomes" id="UP000634136">
    <property type="component" value="Unassembled WGS sequence"/>
</dbReference>
<dbReference type="AlphaFoldDB" id="A0A835CBU1"/>
<dbReference type="EMBL" id="JAAIUW010000004">
    <property type="protein sequence ID" value="KAF7836011.1"/>
    <property type="molecule type" value="Genomic_DNA"/>
</dbReference>
<comment type="caution">
    <text evidence="1">The sequence shown here is derived from an EMBL/GenBank/DDBJ whole genome shotgun (WGS) entry which is preliminary data.</text>
</comment>
<proteinExistence type="predicted"/>
<organism evidence="1 2">
    <name type="scientific">Senna tora</name>
    <dbReference type="NCBI Taxonomy" id="362788"/>
    <lineage>
        <taxon>Eukaryota</taxon>
        <taxon>Viridiplantae</taxon>
        <taxon>Streptophyta</taxon>
        <taxon>Embryophyta</taxon>
        <taxon>Tracheophyta</taxon>
        <taxon>Spermatophyta</taxon>
        <taxon>Magnoliopsida</taxon>
        <taxon>eudicotyledons</taxon>
        <taxon>Gunneridae</taxon>
        <taxon>Pentapetalae</taxon>
        <taxon>rosids</taxon>
        <taxon>fabids</taxon>
        <taxon>Fabales</taxon>
        <taxon>Fabaceae</taxon>
        <taxon>Caesalpinioideae</taxon>
        <taxon>Cassia clade</taxon>
        <taxon>Senna</taxon>
    </lineage>
</organism>
<accession>A0A835CBU1</accession>
<evidence type="ECO:0000313" key="1">
    <source>
        <dbReference type="EMBL" id="KAF7836011.1"/>
    </source>
</evidence>
<keyword evidence="2" id="KW-1185">Reference proteome</keyword>
<gene>
    <name evidence="1" type="ORF">G2W53_010870</name>
</gene>
<reference evidence="1" key="1">
    <citation type="submission" date="2020-09" db="EMBL/GenBank/DDBJ databases">
        <title>Genome-Enabled Discovery of Anthraquinone Biosynthesis in Senna tora.</title>
        <authorList>
            <person name="Kang S.-H."/>
            <person name="Pandey R.P."/>
            <person name="Lee C.-M."/>
            <person name="Sim J.-S."/>
            <person name="Jeong J.-T."/>
            <person name="Choi B.-S."/>
            <person name="Jung M."/>
            <person name="Ginzburg D."/>
            <person name="Zhao K."/>
            <person name="Won S.Y."/>
            <person name="Oh T.-J."/>
            <person name="Yu Y."/>
            <person name="Kim N.-H."/>
            <person name="Lee O.R."/>
            <person name="Lee T.-H."/>
            <person name="Bashyal P."/>
            <person name="Kim T.-S."/>
            <person name="Lee W.-H."/>
            <person name="Kawkins C."/>
            <person name="Kim C.-K."/>
            <person name="Kim J.S."/>
            <person name="Ahn B.O."/>
            <person name="Rhee S.Y."/>
            <person name="Sohng J.K."/>
        </authorList>
    </citation>
    <scope>NUCLEOTIDE SEQUENCE</scope>
    <source>
        <tissue evidence="1">Leaf</tissue>
    </source>
</reference>
<protein>
    <submittedName>
        <fullName evidence="1">Uncharacterized protein</fullName>
    </submittedName>
</protein>
<sequence length="204" mass="22631">MDQMQSNSRGFQDYCHELITSNPGSIVKLATIDAPIAQDVNPVVKFLRLYFCLDACKKSFLTCMKIIGIKVGSSTVANFTVEPGLFACRASLCQSHIPLLSCAKSTIDFIRYFGLRLIFFSIIVAIHLDDITPNFMAREHKCGFLSCQVSFLVDLIVHKVQGHSSLSFGPPLPVAQDIRATMDPVHLYAEEGLKTRYLPPVEST</sequence>
<evidence type="ECO:0000313" key="2">
    <source>
        <dbReference type="Proteomes" id="UP000634136"/>
    </source>
</evidence>
<name>A0A835CBU1_9FABA</name>